<feature type="transmembrane region" description="Helical" evidence="2">
    <location>
        <begin position="164"/>
        <end position="183"/>
    </location>
</feature>
<evidence type="ECO:0000256" key="1">
    <source>
        <dbReference type="SAM" id="MobiDB-lite"/>
    </source>
</evidence>
<evidence type="ECO:0000256" key="2">
    <source>
        <dbReference type="SAM" id="Phobius"/>
    </source>
</evidence>
<dbReference type="PANTHER" id="PTHR38434">
    <property type="entry name" value="BLL2549 PROTEIN"/>
    <property type="match status" value="1"/>
</dbReference>
<dbReference type="EMBL" id="UINC01140745">
    <property type="protein sequence ID" value="SVD28069.1"/>
    <property type="molecule type" value="Genomic_DNA"/>
</dbReference>
<dbReference type="AlphaFoldDB" id="A0A382U184"/>
<keyword evidence="2" id="KW-0472">Membrane</keyword>
<name>A0A382U184_9ZZZZ</name>
<feature type="region of interest" description="Disordered" evidence="1">
    <location>
        <begin position="33"/>
        <end position="98"/>
    </location>
</feature>
<dbReference type="PANTHER" id="PTHR38434:SF1">
    <property type="entry name" value="BLL2549 PROTEIN"/>
    <property type="match status" value="1"/>
</dbReference>
<organism evidence="3">
    <name type="scientific">marine metagenome</name>
    <dbReference type="NCBI Taxonomy" id="408172"/>
    <lineage>
        <taxon>unclassified sequences</taxon>
        <taxon>metagenomes</taxon>
        <taxon>ecological metagenomes</taxon>
    </lineage>
</organism>
<evidence type="ECO:0000313" key="3">
    <source>
        <dbReference type="EMBL" id="SVD28069.1"/>
    </source>
</evidence>
<gene>
    <name evidence="3" type="ORF">METZ01_LOCUS380923</name>
</gene>
<dbReference type="InterPro" id="IPR019286">
    <property type="entry name" value="DUF2339_TM"/>
</dbReference>
<keyword evidence="2" id="KW-0812">Transmembrane</keyword>
<protein>
    <recommendedName>
        <fullName evidence="4">DUF2339 domain-containing protein</fullName>
    </recommendedName>
</protein>
<accession>A0A382U184</accession>
<proteinExistence type="predicted"/>
<evidence type="ECO:0008006" key="4">
    <source>
        <dbReference type="Google" id="ProtNLM"/>
    </source>
</evidence>
<feature type="transmembrane region" description="Helical" evidence="2">
    <location>
        <begin position="195"/>
        <end position="216"/>
    </location>
</feature>
<reference evidence="3" key="1">
    <citation type="submission" date="2018-05" db="EMBL/GenBank/DDBJ databases">
        <authorList>
            <person name="Lanie J.A."/>
            <person name="Ng W.-L."/>
            <person name="Kazmierczak K.M."/>
            <person name="Andrzejewski T.M."/>
            <person name="Davidsen T.M."/>
            <person name="Wayne K.J."/>
            <person name="Tettelin H."/>
            <person name="Glass J.I."/>
            <person name="Rusch D."/>
            <person name="Podicherti R."/>
            <person name="Tsui H.-C.T."/>
            <person name="Winkler M.E."/>
        </authorList>
    </citation>
    <scope>NUCLEOTIDE SEQUENCE</scope>
</reference>
<feature type="transmembrane region" description="Helical" evidence="2">
    <location>
        <begin position="259"/>
        <end position="277"/>
    </location>
</feature>
<feature type="transmembrane region" description="Helical" evidence="2">
    <location>
        <begin position="6"/>
        <end position="25"/>
    </location>
</feature>
<keyword evidence="2" id="KW-1133">Transmembrane helix</keyword>
<feature type="transmembrane region" description="Helical" evidence="2">
    <location>
        <begin position="228"/>
        <end position="247"/>
    </location>
</feature>
<sequence length="279" mass="30631">MEWFCLLLVVLLVAGTIIVVLFSRINSLENRMQTQEGRTHAHEKSPPAGSLPEIPEELKPPVLETGEPVVSKPLHYPTDPAPSAAEPAAGTVGTPIHLPQLPQLPEQTPKPQPVKIELPILDSPPIVEPEPEPVPAVETHPQEFPKVDELKTADSLEMKLGKVWFVRVGVVMVLTGLVYLAQMGYKGIDEAVRPYVNASLLYLVSFGLMMAGLFLHKRFKFLENFSEVLTGGGMAAVYFSTFALYRVEAPILGLIKTSIHAGVLLAAWAIFIIWFATKK</sequence>
<feature type="non-terminal residue" evidence="3">
    <location>
        <position position="279"/>
    </location>
</feature>